<dbReference type="PANTHER" id="PTHR23023">
    <property type="entry name" value="DIMETHYLANILINE MONOOXYGENASE"/>
    <property type="match status" value="1"/>
</dbReference>
<sequence length="544" mass="60049">MTKVAIIGCGISGICAARACIEHHLHFTVYDRRTLPGGIWSTQNTPVFDNLTTNTPCFDMFMSDLIPKRITKSSTGPHDDLCVSKQEMFDYLCSALNHTPHLADHVIFGATVTSVQRLPNSPQPRFQLCYEKDSVPSIQIFDHVMVATGVFDNPFIPTPQQLPGIDTYASPTMHVSDYKTPSQLQGKRVLVVGGSHSALEAVADMLSAPQGTGPSHVTVSTRVMRQIMVKQIAGRALCADYSTRYALLRTLADRMTPEQLLREMSLFNVDHRQIHAPAPNVPLIIPPFLGFTVVKGSLVDAAKGGHRLSWHVGGIKALTQHGVQFVDGTCDQFDTIVFATGYRTKVPCLSKDIQHVITPQDGSNVLELYDYTFHPDLPGMSFIGLFAPGTSCIPMHDNQARWVAATIAGEIPMVPPEEMRKGIDNSKQLRKQRKFIELTLGFRVLDLFAKHGGFDVDLGKYPQLTKALIFGPLSPSQYRMFGRGKLQSAKHEFEKQITAYWQEVGDNTVLAEKLEELKAVTEVLEKKGIAPTGLRQAVSVLRAS</sequence>
<dbReference type="STRING" id="448386.A0A2V3IIG3"/>
<proteinExistence type="inferred from homology"/>
<name>A0A2V3IIG3_9FLOR</name>
<evidence type="ECO:0000256" key="4">
    <source>
        <dbReference type="ARBA" id="ARBA00022857"/>
    </source>
</evidence>
<dbReference type="PRINTS" id="PR00370">
    <property type="entry name" value="FMOXYGENASE"/>
</dbReference>
<evidence type="ECO:0000313" key="7">
    <source>
        <dbReference type="Proteomes" id="UP000247409"/>
    </source>
</evidence>
<dbReference type="Proteomes" id="UP000247409">
    <property type="component" value="Unassembled WGS sequence"/>
</dbReference>
<comment type="caution">
    <text evidence="6">The sequence shown here is derived from an EMBL/GenBank/DDBJ whole genome shotgun (WGS) entry which is preliminary data.</text>
</comment>
<keyword evidence="2" id="KW-0285">Flavoprotein</keyword>
<keyword evidence="4" id="KW-0521">NADP</keyword>
<dbReference type="GO" id="GO:0004499">
    <property type="term" value="F:N,N-dimethylaniline monooxygenase activity"/>
    <property type="evidence" value="ECO:0007669"/>
    <property type="project" value="InterPro"/>
</dbReference>
<dbReference type="InterPro" id="IPR050346">
    <property type="entry name" value="FMO-like"/>
</dbReference>
<keyword evidence="3" id="KW-0274">FAD</keyword>
<dbReference type="InterPro" id="IPR020946">
    <property type="entry name" value="Flavin_mOase-like"/>
</dbReference>
<keyword evidence="5" id="KW-0560">Oxidoreductase</keyword>
<dbReference type="Pfam" id="PF00743">
    <property type="entry name" value="FMO-like"/>
    <property type="match status" value="1"/>
</dbReference>
<protein>
    <submittedName>
        <fullName evidence="6">Dimethylaniline monooxygenase [N-oxide-forming] 2</fullName>
    </submittedName>
</protein>
<accession>A0A2V3IIG3</accession>
<dbReference type="InterPro" id="IPR036188">
    <property type="entry name" value="FAD/NAD-bd_sf"/>
</dbReference>
<dbReference type="PIRSF" id="PIRSF000332">
    <property type="entry name" value="FMO"/>
    <property type="match status" value="1"/>
</dbReference>
<keyword evidence="6" id="KW-0503">Monooxygenase</keyword>
<evidence type="ECO:0000256" key="3">
    <source>
        <dbReference type="ARBA" id="ARBA00022827"/>
    </source>
</evidence>
<dbReference type="GO" id="GO:0050660">
    <property type="term" value="F:flavin adenine dinucleotide binding"/>
    <property type="evidence" value="ECO:0007669"/>
    <property type="project" value="InterPro"/>
</dbReference>
<evidence type="ECO:0000256" key="2">
    <source>
        <dbReference type="ARBA" id="ARBA00022630"/>
    </source>
</evidence>
<dbReference type="OrthoDB" id="66881at2759"/>
<dbReference type="InterPro" id="IPR000960">
    <property type="entry name" value="Flavin_mOase"/>
</dbReference>
<dbReference type="AlphaFoldDB" id="A0A2V3IIG3"/>
<organism evidence="6 7">
    <name type="scientific">Gracilariopsis chorda</name>
    <dbReference type="NCBI Taxonomy" id="448386"/>
    <lineage>
        <taxon>Eukaryota</taxon>
        <taxon>Rhodophyta</taxon>
        <taxon>Florideophyceae</taxon>
        <taxon>Rhodymeniophycidae</taxon>
        <taxon>Gracilariales</taxon>
        <taxon>Gracilariaceae</taxon>
        <taxon>Gracilariopsis</taxon>
    </lineage>
</organism>
<dbReference type="GO" id="GO:0050661">
    <property type="term" value="F:NADP binding"/>
    <property type="evidence" value="ECO:0007669"/>
    <property type="project" value="InterPro"/>
</dbReference>
<dbReference type="Gene3D" id="3.50.50.60">
    <property type="entry name" value="FAD/NAD(P)-binding domain"/>
    <property type="match status" value="1"/>
</dbReference>
<dbReference type="SUPFAM" id="SSF51905">
    <property type="entry name" value="FAD/NAD(P)-binding domain"/>
    <property type="match status" value="2"/>
</dbReference>
<comment type="similarity">
    <text evidence="1">Belongs to the FMO family.</text>
</comment>
<evidence type="ECO:0000313" key="6">
    <source>
        <dbReference type="EMBL" id="PXF41849.1"/>
    </source>
</evidence>
<evidence type="ECO:0000256" key="5">
    <source>
        <dbReference type="ARBA" id="ARBA00023002"/>
    </source>
</evidence>
<gene>
    <name evidence="6" type="ORF">BWQ96_08428</name>
</gene>
<keyword evidence="7" id="KW-1185">Reference proteome</keyword>
<reference evidence="6 7" key="1">
    <citation type="journal article" date="2018" name="Mol. Biol. Evol.">
        <title>Analysis of the draft genome of the red seaweed Gracilariopsis chorda provides insights into genome size evolution in Rhodophyta.</title>
        <authorList>
            <person name="Lee J."/>
            <person name="Yang E.C."/>
            <person name="Graf L."/>
            <person name="Yang J.H."/>
            <person name="Qiu H."/>
            <person name="Zel Zion U."/>
            <person name="Chan C.X."/>
            <person name="Stephens T.G."/>
            <person name="Weber A.P.M."/>
            <person name="Boo G.H."/>
            <person name="Boo S.M."/>
            <person name="Kim K.M."/>
            <person name="Shin Y."/>
            <person name="Jung M."/>
            <person name="Lee S.J."/>
            <person name="Yim H.S."/>
            <person name="Lee J.H."/>
            <person name="Bhattacharya D."/>
            <person name="Yoon H.S."/>
        </authorList>
    </citation>
    <scope>NUCLEOTIDE SEQUENCE [LARGE SCALE GENOMIC DNA]</scope>
    <source>
        <strain evidence="6 7">SKKU-2015</strain>
        <tissue evidence="6">Whole body</tissue>
    </source>
</reference>
<evidence type="ECO:0000256" key="1">
    <source>
        <dbReference type="ARBA" id="ARBA00009183"/>
    </source>
</evidence>
<dbReference type="EMBL" id="NBIV01000190">
    <property type="protein sequence ID" value="PXF41849.1"/>
    <property type="molecule type" value="Genomic_DNA"/>
</dbReference>